<comment type="caution">
    <text evidence="3">The sequence shown here is derived from an EMBL/GenBank/DDBJ whole genome shotgun (WGS) entry which is preliminary data.</text>
</comment>
<sequence>MKGITFGVCTKIENAQLVHAAGFDFIECTIISLRPEESDYAVRDTLARFRESPVRPQAFNVLLPGDLNIVGDDVDGDRLRRYLSNALERVKEVGGETVVFGSGKARMVPQRFAREKAEEQLAAFLDLIADFADPLEITIAIEPLNTTECNIINSVPEAARLAGQVNRKSIGVLADFYHMYKENEPLEHIVEHKELLRHVHVSDDRYAPGMGSYPYDSLADCIRRAGYNGRISIECLWNDFGAEAAAGLSFLKRWRDGDGA</sequence>
<dbReference type="InterPro" id="IPR050417">
    <property type="entry name" value="Sugar_Epim/Isomerase"/>
</dbReference>
<evidence type="ECO:0000256" key="1">
    <source>
        <dbReference type="ARBA" id="ARBA00023235"/>
    </source>
</evidence>
<dbReference type="EMBL" id="JACXJA010000020">
    <property type="protein sequence ID" value="MBD2863540.1"/>
    <property type="molecule type" value="Genomic_DNA"/>
</dbReference>
<dbReference type="Pfam" id="PF01261">
    <property type="entry name" value="AP_endonuc_2"/>
    <property type="match status" value="1"/>
</dbReference>
<dbReference type="GO" id="GO:0016853">
    <property type="term" value="F:isomerase activity"/>
    <property type="evidence" value="ECO:0007669"/>
    <property type="project" value="UniProtKB-KW"/>
</dbReference>
<protein>
    <submittedName>
        <fullName evidence="3">Sugar phosphate isomerase/epimerase</fullName>
    </submittedName>
</protein>
<dbReference type="PANTHER" id="PTHR43489">
    <property type="entry name" value="ISOMERASE"/>
    <property type="match status" value="1"/>
</dbReference>
<proteinExistence type="predicted"/>
<evidence type="ECO:0000313" key="3">
    <source>
        <dbReference type="EMBL" id="MBD2863540.1"/>
    </source>
</evidence>
<reference evidence="3" key="1">
    <citation type="submission" date="2020-09" db="EMBL/GenBank/DDBJ databases">
        <title>A novel bacterium of genus Paenibacillus, isolated from South China Sea.</title>
        <authorList>
            <person name="Huang H."/>
            <person name="Mo K."/>
            <person name="Hu Y."/>
        </authorList>
    </citation>
    <scope>NUCLEOTIDE SEQUENCE</scope>
    <source>
        <strain evidence="3">IB182363</strain>
    </source>
</reference>
<accession>A0A927H0C1</accession>
<evidence type="ECO:0000259" key="2">
    <source>
        <dbReference type="Pfam" id="PF01261"/>
    </source>
</evidence>
<dbReference type="SUPFAM" id="SSF51658">
    <property type="entry name" value="Xylose isomerase-like"/>
    <property type="match status" value="1"/>
</dbReference>
<organism evidence="3 4">
    <name type="scientific">Paenibacillus oceani</name>
    <dbReference type="NCBI Taxonomy" id="2772510"/>
    <lineage>
        <taxon>Bacteria</taxon>
        <taxon>Bacillati</taxon>
        <taxon>Bacillota</taxon>
        <taxon>Bacilli</taxon>
        <taxon>Bacillales</taxon>
        <taxon>Paenibacillaceae</taxon>
        <taxon>Paenibacillus</taxon>
    </lineage>
</organism>
<gene>
    <name evidence="3" type="ORF">IDH45_16215</name>
</gene>
<keyword evidence="4" id="KW-1185">Reference proteome</keyword>
<dbReference type="RefSeq" id="WP_190929167.1">
    <property type="nucleotide sequence ID" value="NZ_JACXJA010000020.1"/>
</dbReference>
<dbReference type="InterPro" id="IPR036237">
    <property type="entry name" value="Xyl_isomerase-like_sf"/>
</dbReference>
<dbReference type="InterPro" id="IPR013022">
    <property type="entry name" value="Xyl_isomerase-like_TIM-brl"/>
</dbReference>
<keyword evidence="1 3" id="KW-0413">Isomerase</keyword>
<name>A0A927H0C1_9BACL</name>
<evidence type="ECO:0000313" key="4">
    <source>
        <dbReference type="Proteomes" id="UP000639396"/>
    </source>
</evidence>
<dbReference type="PANTHER" id="PTHR43489:SF7">
    <property type="entry name" value="3-DEHYDRO-D-GULOSIDE 4-EPIMERASE-RELATED"/>
    <property type="match status" value="1"/>
</dbReference>
<dbReference type="Gene3D" id="3.20.20.150">
    <property type="entry name" value="Divalent-metal-dependent TIM barrel enzymes"/>
    <property type="match status" value="1"/>
</dbReference>
<dbReference type="Proteomes" id="UP000639396">
    <property type="component" value="Unassembled WGS sequence"/>
</dbReference>
<feature type="domain" description="Xylose isomerase-like TIM barrel" evidence="2">
    <location>
        <begin position="16"/>
        <end position="253"/>
    </location>
</feature>
<dbReference type="AlphaFoldDB" id="A0A927H0C1"/>